<dbReference type="InterPro" id="IPR004843">
    <property type="entry name" value="Calcineurin-like_PHP"/>
</dbReference>
<accession>A0A831YQ97</accession>
<dbReference type="EMBL" id="DSPJ01000070">
    <property type="protein sequence ID" value="HEX62043.1"/>
    <property type="molecule type" value="Genomic_DNA"/>
</dbReference>
<dbReference type="Pfam" id="PF00149">
    <property type="entry name" value="Metallophos"/>
    <property type="match status" value="1"/>
</dbReference>
<dbReference type="SUPFAM" id="SSF56300">
    <property type="entry name" value="Metallo-dependent phosphatases"/>
    <property type="match status" value="1"/>
</dbReference>
<organism evidence="2">
    <name type="scientific">candidate division WWE3 bacterium</name>
    <dbReference type="NCBI Taxonomy" id="2053526"/>
    <lineage>
        <taxon>Bacteria</taxon>
        <taxon>Katanobacteria</taxon>
    </lineage>
</organism>
<proteinExistence type="predicted"/>
<evidence type="ECO:0000259" key="1">
    <source>
        <dbReference type="Pfam" id="PF00149"/>
    </source>
</evidence>
<sequence length="219" mass="25679">MLVAFSDAHLTPRFDQKKFNYLFNLIKGADRVVIVGDWWDGHRCSFDQFVRSRWQDLFPLLKSKGTIYIYGNHDLREWCDARVEQFSIRQTDELDLEFGTFKLHFEHGHRIAPDLITQNPELLRIPYLGFADHFFLEVFLTGLFGERWINYRSRSCVQLLKSRAREFAAVGRWLICGHSHVAELDPAIKYVNCGFVGSGRIQYLHIDNNYSIGVVKARY</sequence>
<feature type="domain" description="Calcineurin-like phosphoesterase" evidence="1">
    <location>
        <begin position="3"/>
        <end position="181"/>
    </location>
</feature>
<dbReference type="InterPro" id="IPR029052">
    <property type="entry name" value="Metallo-depent_PP-like"/>
</dbReference>
<reference evidence="2" key="1">
    <citation type="journal article" date="2020" name="mSystems">
        <title>Genome- and Community-Level Interaction Insights into Carbon Utilization and Element Cycling Functions of Hydrothermarchaeota in Hydrothermal Sediment.</title>
        <authorList>
            <person name="Zhou Z."/>
            <person name="Liu Y."/>
            <person name="Xu W."/>
            <person name="Pan J."/>
            <person name="Luo Z.H."/>
            <person name="Li M."/>
        </authorList>
    </citation>
    <scope>NUCLEOTIDE SEQUENCE [LARGE SCALE GENOMIC DNA]</scope>
    <source>
        <strain evidence="2">SpSt-361</strain>
    </source>
</reference>
<evidence type="ECO:0000313" key="2">
    <source>
        <dbReference type="EMBL" id="HEX62043.1"/>
    </source>
</evidence>
<dbReference type="AlphaFoldDB" id="A0A831YQ97"/>
<dbReference type="Gene3D" id="3.60.21.10">
    <property type="match status" value="1"/>
</dbReference>
<comment type="caution">
    <text evidence="2">The sequence shown here is derived from an EMBL/GenBank/DDBJ whole genome shotgun (WGS) entry which is preliminary data.</text>
</comment>
<protein>
    <recommendedName>
        <fullName evidence="1">Calcineurin-like phosphoesterase domain-containing protein</fullName>
    </recommendedName>
</protein>
<name>A0A831YQ97_UNCKA</name>
<dbReference type="GO" id="GO:0016787">
    <property type="term" value="F:hydrolase activity"/>
    <property type="evidence" value="ECO:0007669"/>
    <property type="project" value="InterPro"/>
</dbReference>
<gene>
    <name evidence="2" type="ORF">ENR01_02755</name>
</gene>